<evidence type="ECO:0000313" key="1">
    <source>
        <dbReference type="EMBL" id="ACZ23224.1"/>
    </source>
</evidence>
<evidence type="ECO:0000313" key="2">
    <source>
        <dbReference type="Proteomes" id="UP000000322"/>
    </source>
</evidence>
<dbReference type="GO" id="GO:0005975">
    <property type="term" value="P:carbohydrate metabolic process"/>
    <property type="evidence" value="ECO:0007669"/>
    <property type="project" value="UniProtKB-ARBA"/>
</dbReference>
<dbReference type="HOGENOM" id="CLU_064289_0_0_11"/>
<proteinExistence type="predicted"/>
<dbReference type="InterPro" id="IPR013783">
    <property type="entry name" value="Ig-like_fold"/>
</dbReference>
<dbReference type="Gene3D" id="1.25.40.290">
    <property type="entry name" value="ARM repeat domains"/>
    <property type="match status" value="1"/>
</dbReference>
<gene>
    <name evidence="1" type="ordered locus">Sked_33290</name>
</gene>
<dbReference type="EMBL" id="CP001819">
    <property type="protein sequence ID" value="ACZ23224.1"/>
    <property type="molecule type" value="Genomic_DNA"/>
</dbReference>
<protein>
    <submittedName>
        <fullName evidence="1">DNA alkylation repair enzyme</fullName>
    </submittedName>
</protein>
<sequence length="369" mass="39620">MPFADELLGSDAVLGLVAVLETAAPGTPVPHVRAGAGALAPLALRDRALLVRDAILANVPGTVDDLASLVHRCLDDDRFTGWMVWPVTEAVSARAIADGTAEALDTALDLQAALTGRLTAEFAVRPLLTHDLDRSLAAALRWTTSDDEHVRRLASEGTRRHLPWGTQVPALTADAHATLPILDALYRDDSEYVRRSVANHLNDLSRKDPAVTVETAGRWLADPAPTTLPLVRHALRTLVKRGDPEALALLGFAPTPHVTVDLAIDADEVRVGERLGFSAAITNDGQAAARVVVDYVVHHRKANGLQTTKVFKLTTAELAPGETLRLARSHSFKVITTRRYHPGTHAIELQVNGVHGGRVDFELLDAAAD</sequence>
<dbReference type="Proteomes" id="UP000000322">
    <property type="component" value="Chromosome"/>
</dbReference>
<dbReference type="SUPFAM" id="SSF48371">
    <property type="entry name" value="ARM repeat"/>
    <property type="match status" value="1"/>
</dbReference>
<name>D1BE03_SANKS</name>
<keyword evidence="2" id="KW-1185">Reference proteome</keyword>
<accession>D1BE03</accession>
<reference evidence="1 2" key="1">
    <citation type="journal article" date="2009" name="Stand. Genomic Sci.">
        <title>Complete genome sequence of Sanguibacter keddieii type strain (ST-74).</title>
        <authorList>
            <person name="Ivanova N."/>
            <person name="Sikorski J."/>
            <person name="Sims D."/>
            <person name="Brettin T."/>
            <person name="Detter J.C."/>
            <person name="Han C."/>
            <person name="Lapidus A."/>
            <person name="Copeland A."/>
            <person name="Glavina Del Rio T."/>
            <person name="Nolan M."/>
            <person name="Chen F."/>
            <person name="Lucas S."/>
            <person name="Tice H."/>
            <person name="Cheng J.F."/>
            <person name="Bruce D."/>
            <person name="Goodwin L."/>
            <person name="Pitluck S."/>
            <person name="Pati A."/>
            <person name="Mavromatis K."/>
            <person name="Chen A."/>
            <person name="Palaniappan K."/>
            <person name="D'haeseleer P."/>
            <person name="Chain P."/>
            <person name="Bristow J."/>
            <person name="Eisen J.A."/>
            <person name="Markowitz V."/>
            <person name="Hugenholtz P."/>
            <person name="Goker M."/>
            <person name="Pukall R."/>
            <person name="Klenk H.P."/>
            <person name="Kyrpides N.C."/>
        </authorList>
    </citation>
    <scope>NUCLEOTIDE SEQUENCE [LARGE SCALE GENOMIC DNA]</scope>
    <source>
        <strain evidence="2">ATCC 51767 / DSM 10542 / NCFB 3025 / ST-74</strain>
    </source>
</reference>
<dbReference type="AlphaFoldDB" id="D1BE03"/>
<dbReference type="KEGG" id="ske:Sked_33290"/>
<dbReference type="OrthoDB" id="9797162at2"/>
<dbReference type="InterPro" id="IPR014825">
    <property type="entry name" value="DNA_alkylation"/>
</dbReference>
<dbReference type="Gene3D" id="2.60.40.10">
    <property type="entry name" value="Immunoglobulins"/>
    <property type="match status" value="1"/>
</dbReference>
<dbReference type="Pfam" id="PF08713">
    <property type="entry name" value="DNA_alkylation"/>
    <property type="match status" value="1"/>
</dbReference>
<dbReference type="InterPro" id="IPR016024">
    <property type="entry name" value="ARM-type_fold"/>
</dbReference>
<dbReference type="eggNOG" id="COG4335">
    <property type="taxonomic scope" value="Bacteria"/>
</dbReference>
<organism evidence="1 2">
    <name type="scientific">Sanguibacter keddieii (strain ATCC 51767 / DSM 10542 / NCFB 3025 / ST-74)</name>
    <dbReference type="NCBI Taxonomy" id="446469"/>
    <lineage>
        <taxon>Bacteria</taxon>
        <taxon>Bacillati</taxon>
        <taxon>Actinomycetota</taxon>
        <taxon>Actinomycetes</taxon>
        <taxon>Micrococcales</taxon>
        <taxon>Sanguibacteraceae</taxon>
        <taxon>Sanguibacter</taxon>
    </lineage>
</organism>